<dbReference type="RefSeq" id="WP_129186448.1">
    <property type="nucleotide sequence ID" value="NZ_CP035493.1"/>
</dbReference>
<dbReference type="NCBIfam" id="NF002959">
    <property type="entry name" value="PRK03624.1"/>
    <property type="match status" value="1"/>
</dbReference>
<dbReference type="EMBL" id="CP035493">
    <property type="protein sequence ID" value="QAY69048.1"/>
    <property type="molecule type" value="Genomic_DNA"/>
</dbReference>
<evidence type="ECO:0000256" key="1">
    <source>
        <dbReference type="ARBA" id="ARBA00022679"/>
    </source>
</evidence>
<proteinExistence type="predicted"/>
<dbReference type="PANTHER" id="PTHR43877:SF2">
    <property type="entry name" value="AMINOALKYLPHOSPHONATE N-ACETYLTRANSFERASE-RELATED"/>
    <property type="match status" value="1"/>
</dbReference>
<dbReference type="SUPFAM" id="SSF55729">
    <property type="entry name" value="Acyl-CoA N-acyltransferases (Nat)"/>
    <property type="match status" value="1"/>
</dbReference>
<sequence length="147" mass="15682">MTARATSVLTDIADFAEITDDDVPGVVALWQECGLTRPWNDPQVDIADARRGPTSTVLVAHQGGAVVASVLAGLDGHRGWLYYVAVAPALQGGGLGRAAVAAGEDWLRAAGARKVQLMVRTTNAQVRGFYERLGYEDQATTVLGRWF</sequence>
<dbReference type="InterPro" id="IPR000182">
    <property type="entry name" value="GNAT_dom"/>
</dbReference>
<keyword evidence="5" id="KW-1185">Reference proteome</keyword>
<evidence type="ECO:0000256" key="2">
    <source>
        <dbReference type="ARBA" id="ARBA00023315"/>
    </source>
</evidence>
<dbReference type="AlphaFoldDB" id="A0A4P6FEL7"/>
<evidence type="ECO:0000313" key="5">
    <source>
        <dbReference type="Proteomes" id="UP000292118"/>
    </source>
</evidence>
<dbReference type="InterPro" id="IPR016181">
    <property type="entry name" value="Acyl_CoA_acyltransferase"/>
</dbReference>
<gene>
    <name evidence="4" type="ORF">ET471_02470</name>
</gene>
<dbReference type="Gene3D" id="3.40.630.30">
    <property type="match status" value="1"/>
</dbReference>
<dbReference type="GO" id="GO:0016747">
    <property type="term" value="F:acyltransferase activity, transferring groups other than amino-acyl groups"/>
    <property type="evidence" value="ECO:0007669"/>
    <property type="project" value="InterPro"/>
</dbReference>
<evidence type="ECO:0000313" key="4">
    <source>
        <dbReference type="EMBL" id="QAY69048.1"/>
    </source>
</evidence>
<reference evidence="4 5" key="1">
    <citation type="submission" date="2019-01" db="EMBL/GenBank/DDBJ databases">
        <title>Genome sequencing of strain FW10M-9.</title>
        <authorList>
            <person name="Heo J."/>
            <person name="Kim S.-J."/>
            <person name="Kim J.-S."/>
            <person name="Hong S.-B."/>
            <person name="Kwon S.-W."/>
        </authorList>
    </citation>
    <scope>NUCLEOTIDE SEQUENCE [LARGE SCALE GENOMIC DNA]</scope>
    <source>
        <strain evidence="4 5">FW10M-9</strain>
    </source>
</reference>
<dbReference type="KEGG" id="xya:ET471_02470"/>
<dbReference type="Pfam" id="PF00583">
    <property type="entry name" value="Acetyltransf_1"/>
    <property type="match status" value="1"/>
</dbReference>
<accession>A0A4P6FEL7</accession>
<dbReference type="PROSITE" id="PS51186">
    <property type="entry name" value="GNAT"/>
    <property type="match status" value="1"/>
</dbReference>
<evidence type="ECO:0000259" key="3">
    <source>
        <dbReference type="PROSITE" id="PS51186"/>
    </source>
</evidence>
<protein>
    <submittedName>
        <fullName evidence="4">GNAT family acetyltransferase</fullName>
    </submittedName>
</protein>
<dbReference type="OrthoDB" id="1821130at2"/>
<keyword evidence="2" id="KW-0012">Acyltransferase</keyword>
<organism evidence="4 5">
    <name type="scientific">Xylanimonas protaetiae</name>
    <dbReference type="NCBI Taxonomy" id="2509457"/>
    <lineage>
        <taxon>Bacteria</taxon>
        <taxon>Bacillati</taxon>
        <taxon>Actinomycetota</taxon>
        <taxon>Actinomycetes</taxon>
        <taxon>Micrococcales</taxon>
        <taxon>Promicromonosporaceae</taxon>
        <taxon>Xylanimonas</taxon>
    </lineage>
</organism>
<dbReference type="PANTHER" id="PTHR43877">
    <property type="entry name" value="AMINOALKYLPHOSPHONATE N-ACETYLTRANSFERASE-RELATED-RELATED"/>
    <property type="match status" value="1"/>
</dbReference>
<dbReference type="Proteomes" id="UP000292118">
    <property type="component" value="Chromosome"/>
</dbReference>
<feature type="domain" description="N-acetyltransferase" evidence="3">
    <location>
        <begin position="13"/>
        <end position="147"/>
    </location>
</feature>
<keyword evidence="1 4" id="KW-0808">Transferase</keyword>
<dbReference type="CDD" id="cd04301">
    <property type="entry name" value="NAT_SF"/>
    <property type="match status" value="1"/>
</dbReference>
<dbReference type="InterPro" id="IPR050832">
    <property type="entry name" value="Bact_Acetyltransf"/>
</dbReference>
<name>A0A4P6FEL7_9MICO</name>